<gene>
    <name evidence="5" type="ORF">FSB_LOCUS59263</name>
</gene>
<accession>A0A2N9J4X4</accession>
<dbReference type="PANTHER" id="PTHR47991">
    <property type="entry name" value="OXOGLUTARATE/IRON-DEPENDENT DIOXYGENASE"/>
    <property type="match status" value="1"/>
</dbReference>
<name>A0A2N9J4X4_FAGSY</name>
<evidence type="ECO:0000313" key="5">
    <source>
        <dbReference type="EMBL" id="SPD31381.1"/>
    </source>
</evidence>
<dbReference type="GO" id="GO:0046872">
    <property type="term" value="F:metal ion binding"/>
    <property type="evidence" value="ECO:0007669"/>
    <property type="project" value="UniProtKB-KW"/>
</dbReference>
<sequence length="184" mass="20358">MASAIPNAVLVDPPKTESVKSLAESTCLSSLPSIYTITHNLHAEAVSNDPEDSVPIVDISLLASGSPDEQSQVIQQIGKACLDWGCFMVINHGVPERVMKEMVEAFLEFFNLTGEEKQGFHGKHVMDPIRCGTGFTPLQEKVFLWRDYLKFFTHPEFHSPNKPAGFSGVNREIWWAVRSGGLIS</sequence>
<keyword evidence="3" id="KW-0408">Iron</keyword>
<reference evidence="5" key="1">
    <citation type="submission" date="2018-02" db="EMBL/GenBank/DDBJ databases">
        <authorList>
            <person name="Cohen D.B."/>
            <person name="Kent A.D."/>
        </authorList>
    </citation>
    <scope>NUCLEOTIDE SEQUENCE</scope>
</reference>
<dbReference type="InterPro" id="IPR050295">
    <property type="entry name" value="Plant_2OG-oxidoreductases"/>
</dbReference>
<proteinExistence type="predicted"/>
<dbReference type="EMBL" id="OIVN01006358">
    <property type="protein sequence ID" value="SPD31381.1"/>
    <property type="molecule type" value="Genomic_DNA"/>
</dbReference>
<dbReference type="Gene3D" id="2.60.120.330">
    <property type="entry name" value="B-lactam Antibiotic, Isopenicillin N Synthase, Chain"/>
    <property type="match status" value="1"/>
</dbReference>
<protein>
    <recommendedName>
        <fullName evidence="4">Non-haem dioxygenase N-terminal domain-containing protein</fullName>
    </recommendedName>
</protein>
<evidence type="ECO:0000259" key="4">
    <source>
        <dbReference type="Pfam" id="PF14226"/>
    </source>
</evidence>
<dbReference type="GO" id="GO:0031418">
    <property type="term" value="F:L-ascorbic acid binding"/>
    <property type="evidence" value="ECO:0007669"/>
    <property type="project" value="UniProtKB-KW"/>
</dbReference>
<evidence type="ECO:0000256" key="2">
    <source>
        <dbReference type="ARBA" id="ARBA00022896"/>
    </source>
</evidence>
<dbReference type="InterPro" id="IPR027443">
    <property type="entry name" value="IPNS-like_sf"/>
</dbReference>
<evidence type="ECO:0000256" key="3">
    <source>
        <dbReference type="ARBA" id="ARBA00023004"/>
    </source>
</evidence>
<keyword evidence="1" id="KW-0479">Metal-binding</keyword>
<evidence type="ECO:0000256" key="1">
    <source>
        <dbReference type="ARBA" id="ARBA00022723"/>
    </source>
</evidence>
<feature type="domain" description="Non-haem dioxygenase N-terminal" evidence="4">
    <location>
        <begin position="54"/>
        <end position="159"/>
    </location>
</feature>
<organism evidence="5">
    <name type="scientific">Fagus sylvatica</name>
    <name type="common">Beechnut</name>
    <dbReference type="NCBI Taxonomy" id="28930"/>
    <lineage>
        <taxon>Eukaryota</taxon>
        <taxon>Viridiplantae</taxon>
        <taxon>Streptophyta</taxon>
        <taxon>Embryophyta</taxon>
        <taxon>Tracheophyta</taxon>
        <taxon>Spermatophyta</taxon>
        <taxon>Magnoliopsida</taxon>
        <taxon>eudicotyledons</taxon>
        <taxon>Gunneridae</taxon>
        <taxon>Pentapetalae</taxon>
        <taxon>rosids</taxon>
        <taxon>fabids</taxon>
        <taxon>Fagales</taxon>
        <taxon>Fagaceae</taxon>
        <taxon>Fagus</taxon>
    </lineage>
</organism>
<dbReference type="SUPFAM" id="SSF51197">
    <property type="entry name" value="Clavaminate synthase-like"/>
    <property type="match status" value="1"/>
</dbReference>
<dbReference type="Pfam" id="PF14226">
    <property type="entry name" value="DIOX_N"/>
    <property type="match status" value="1"/>
</dbReference>
<dbReference type="AlphaFoldDB" id="A0A2N9J4X4"/>
<dbReference type="InterPro" id="IPR026992">
    <property type="entry name" value="DIOX_N"/>
</dbReference>
<keyword evidence="2" id="KW-0847">Vitamin C</keyword>